<dbReference type="PROSITE" id="PS50011">
    <property type="entry name" value="PROTEIN_KINASE_DOM"/>
    <property type="match status" value="1"/>
</dbReference>
<keyword evidence="6" id="KW-0067">ATP-binding</keyword>
<keyword evidence="2" id="KW-0723">Serine/threonine-protein kinase</keyword>
<dbReference type="PANTHER" id="PTHR48005:SF70">
    <property type="entry name" value="MDIS1-INTERACTING RECEPTOR LIKE KINASE 2-LIKE"/>
    <property type="match status" value="1"/>
</dbReference>
<organism evidence="10 11">
    <name type="scientific">Dioscorea zingiberensis</name>
    <dbReference type="NCBI Taxonomy" id="325984"/>
    <lineage>
        <taxon>Eukaryota</taxon>
        <taxon>Viridiplantae</taxon>
        <taxon>Streptophyta</taxon>
        <taxon>Embryophyta</taxon>
        <taxon>Tracheophyta</taxon>
        <taxon>Spermatophyta</taxon>
        <taxon>Magnoliopsida</taxon>
        <taxon>Liliopsida</taxon>
        <taxon>Dioscoreales</taxon>
        <taxon>Dioscoreaceae</taxon>
        <taxon>Dioscorea</taxon>
    </lineage>
</organism>
<dbReference type="InterPro" id="IPR000719">
    <property type="entry name" value="Prot_kinase_dom"/>
</dbReference>
<dbReference type="EC" id="2.7.11.1" evidence="1"/>
<keyword evidence="4" id="KW-0547">Nucleotide-binding</keyword>
<comment type="catalytic activity">
    <reaction evidence="7">
        <text>L-threonyl-[protein] + ATP = O-phospho-L-threonyl-[protein] + ADP + H(+)</text>
        <dbReference type="Rhea" id="RHEA:46608"/>
        <dbReference type="Rhea" id="RHEA-COMP:11060"/>
        <dbReference type="Rhea" id="RHEA-COMP:11605"/>
        <dbReference type="ChEBI" id="CHEBI:15378"/>
        <dbReference type="ChEBI" id="CHEBI:30013"/>
        <dbReference type="ChEBI" id="CHEBI:30616"/>
        <dbReference type="ChEBI" id="CHEBI:61977"/>
        <dbReference type="ChEBI" id="CHEBI:456216"/>
        <dbReference type="EC" id="2.7.11.1"/>
    </reaction>
</comment>
<comment type="caution">
    <text evidence="10">The sequence shown here is derived from an EMBL/GenBank/DDBJ whole genome shotgun (WGS) entry which is preliminary data.</text>
</comment>
<dbReference type="FunFam" id="1.10.510.10:FF:001023">
    <property type="entry name" value="Os07g0541700 protein"/>
    <property type="match status" value="1"/>
</dbReference>
<dbReference type="EMBL" id="JAGGNH010000007">
    <property type="protein sequence ID" value="KAJ0967461.1"/>
    <property type="molecule type" value="Genomic_DNA"/>
</dbReference>
<evidence type="ECO:0000256" key="1">
    <source>
        <dbReference type="ARBA" id="ARBA00012513"/>
    </source>
</evidence>
<evidence type="ECO:0000256" key="7">
    <source>
        <dbReference type="ARBA" id="ARBA00047899"/>
    </source>
</evidence>
<name>A0A9D5C6M0_9LILI</name>
<dbReference type="PROSITE" id="PS00109">
    <property type="entry name" value="PROTEIN_KINASE_TYR"/>
    <property type="match status" value="1"/>
</dbReference>
<evidence type="ECO:0000256" key="3">
    <source>
        <dbReference type="ARBA" id="ARBA00022679"/>
    </source>
</evidence>
<dbReference type="AlphaFoldDB" id="A0A9D5C6M0"/>
<comment type="catalytic activity">
    <reaction evidence="8">
        <text>L-seryl-[protein] + ATP = O-phospho-L-seryl-[protein] + ADP + H(+)</text>
        <dbReference type="Rhea" id="RHEA:17989"/>
        <dbReference type="Rhea" id="RHEA-COMP:9863"/>
        <dbReference type="Rhea" id="RHEA-COMP:11604"/>
        <dbReference type="ChEBI" id="CHEBI:15378"/>
        <dbReference type="ChEBI" id="CHEBI:29999"/>
        <dbReference type="ChEBI" id="CHEBI:30616"/>
        <dbReference type="ChEBI" id="CHEBI:83421"/>
        <dbReference type="ChEBI" id="CHEBI:456216"/>
        <dbReference type="EC" id="2.7.11.1"/>
    </reaction>
</comment>
<keyword evidence="11" id="KW-1185">Reference proteome</keyword>
<evidence type="ECO:0000256" key="2">
    <source>
        <dbReference type="ARBA" id="ARBA00022527"/>
    </source>
</evidence>
<dbReference type="InterPro" id="IPR051420">
    <property type="entry name" value="Ser_Thr_Kinases_DiverseReg"/>
</dbReference>
<dbReference type="Pfam" id="PF00069">
    <property type="entry name" value="Pkinase"/>
    <property type="match status" value="1"/>
</dbReference>
<reference evidence="10" key="2">
    <citation type="journal article" date="2022" name="Hortic Res">
        <title>The genome of Dioscorea zingiberensis sheds light on the biosynthesis, origin and evolution of the medicinally important diosgenin saponins.</title>
        <authorList>
            <person name="Li Y."/>
            <person name="Tan C."/>
            <person name="Li Z."/>
            <person name="Guo J."/>
            <person name="Li S."/>
            <person name="Chen X."/>
            <person name="Wang C."/>
            <person name="Dai X."/>
            <person name="Yang H."/>
            <person name="Song W."/>
            <person name="Hou L."/>
            <person name="Xu J."/>
            <person name="Tong Z."/>
            <person name="Xu A."/>
            <person name="Yuan X."/>
            <person name="Wang W."/>
            <person name="Yang Q."/>
            <person name="Chen L."/>
            <person name="Sun Z."/>
            <person name="Wang K."/>
            <person name="Pan B."/>
            <person name="Chen J."/>
            <person name="Bao Y."/>
            <person name="Liu F."/>
            <person name="Qi X."/>
            <person name="Gang D.R."/>
            <person name="Wen J."/>
            <person name="Li J."/>
        </authorList>
    </citation>
    <scope>NUCLEOTIDE SEQUENCE</scope>
    <source>
        <strain evidence="10">Dzin_1.0</strain>
    </source>
</reference>
<dbReference type="InterPro" id="IPR008266">
    <property type="entry name" value="Tyr_kinase_AS"/>
</dbReference>
<evidence type="ECO:0000256" key="4">
    <source>
        <dbReference type="ARBA" id="ARBA00022741"/>
    </source>
</evidence>
<dbReference type="Proteomes" id="UP001085076">
    <property type="component" value="Miscellaneous, Linkage group lg07"/>
</dbReference>
<evidence type="ECO:0000313" key="10">
    <source>
        <dbReference type="EMBL" id="KAJ0967461.1"/>
    </source>
</evidence>
<sequence>MELDWVKRVNIIRDIAQALSYLHHDCAPPIVHRDITSNNILLDEEYKACVSDFGISRLLEPNSSHWSMLAGTCGYMAPAFVKYRWALTGLSLTSSVEKIIFTSEDEEEVAISDTLEVEDSFEVAMLTGIVFLMNIVYSHVKVLIVSVQTSIGGAIDHEE</sequence>
<feature type="domain" description="Protein kinase" evidence="9">
    <location>
        <begin position="1"/>
        <end position="159"/>
    </location>
</feature>
<keyword evidence="5" id="KW-0418">Kinase</keyword>
<protein>
    <recommendedName>
        <fullName evidence="1">non-specific serine/threonine protein kinase</fullName>
        <ecNumber evidence="1">2.7.11.1</ecNumber>
    </recommendedName>
</protein>
<evidence type="ECO:0000259" key="9">
    <source>
        <dbReference type="PROSITE" id="PS50011"/>
    </source>
</evidence>
<dbReference type="Gene3D" id="1.10.510.10">
    <property type="entry name" value="Transferase(Phosphotransferase) domain 1"/>
    <property type="match status" value="1"/>
</dbReference>
<dbReference type="GO" id="GO:0004674">
    <property type="term" value="F:protein serine/threonine kinase activity"/>
    <property type="evidence" value="ECO:0007669"/>
    <property type="project" value="UniProtKB-KW"/>
</dbReference>
<evidence type="ECO:0000256" key="5">
    <source>
        <dbReference type="ARBA" id="ARBA00022777"/>
    </source>
</evidence>
<evidence type="ECO:0000313" key="11">
    <source>
        <dbReference type="Proteomes" id="UP001085076"/>
    </source>
</evidence>
<dbReference type="SUPFAM" id="SSF56112">
    <property type="entry name" value="Protein kinase-like (PK-like)"/>
    <property type="match status" value="1"/>
</dbReference>
<proteinExistence type="predicted"/>
<dbReference type="PANTHER" id="PTHR48005">
    <property type="entry name" value="LEUCINE RICH REPEAT KINASE 2"/>
    <property type="match status" value="1"/>
</dbReference>
<gene>
    <name evidence="10" type="ORF">J5N97_024378</name>
</gene>
<evidence type="ECO:0000256" key="8">
    <source>
        <dbReference type="ARBA" id="ARBA00048679"/>
    </source>
</evidence>
<dbReference type="OrthoDB" id="1913693at2759"/>
<accession>A0A9D5C6M0</accession>
<reference evidence="10" key="1">
    <citation type="submission" date="2021-03" db="EMBL/GenBank/DDBJ databases">
        <authorList>
            <person name="Li Z."/>
            <person name="Yang C."/>
        </authorList>
    </citation>
    <scope>NUCLEOTIDE SEQUENCE</scope>
    <source>
        <strain evidence="10">Dzin_1.0</strain>
        <tissue evidence="10">Leaf</tissue>
    </source>
</reference>
<dbReference type="InterPro" id="IPR011009">
    <property type="entry name" value="Kinase-like_dom_sf"/>
</dbReference>
<keyword evidence="3" id="KW-0808">Transferase</keyword>
<evidence type="ECO:0000256" key="6">
    <source>
        <dbReference type="ARBA" id="ARBA00022840"/>
    </source>
</evidence>
<dbReference type="GO" id="GO:0005524">
    <property type="term" value="F:ATP binding"/>
    <property type="evidence" value="ECO:0007669"/>
    <property type="project" value="UniProtKB-KW"/>
</dbReference>